<keyword evidence="4" id="KW-0479">Metal-binding</keyword>
<evidence type="ECO:0000256" key="5">
    <source>
        <dbReference type="ARBA" id="ARBA00022771"/>
    </source>
</evidence>
<dbReference type="Gene3D" id="2.30.29.30">
    <property type="entry name" value="Pleckstrin-homology domain (PH domain)/Phosphotyrosine-binding domain (PTB)"/>
    <property type="match status" value="1"/>
</dbReference>
<dbReference type="GO" id="GO:0005085">
    <property type="term" value="F:guanyl-nucleotide exchange factor activity"/>
    <property type="evidence" value="ECO:0007669"/>
    <property type="project" value="UniProtKB-KW"/>
</dbReference>
<feature type="region of interest" description="Disordered" evidence="9">
    <location>
        <begin position="375"/>
        <end position="399"/>
    </location>
</feature>
<dbReference type="InterPro" id="IPR011993">
    <property type="entry name" value="PH-like_dom_sf"/>
</dbReference>
<evidence type="ECO:0000313" key="14">
    <source>
        <dbReference type="Proteomes" id="UP000703661"/>
    </source>
</evidence>
<dbReference type="SUPFAM" id="SSF57903">
    <property type="entry name" value="FYVE/PHD zinc finger"/>
    <property type="match status" value="1"/>
</dbReference>
<dbReference type="Pfam" id="PF01363">
    <property type="entry name" value="FYVE"/>
    <property type="match status" value="1"/>
</dbReference>
<feature type="region of interest" description="Disordered" evidence="9">
    <location>
        <begin position="1175"/>
        <end position="1229"/>
    </location>
</feature>
<feature type="region of interest" description="Disordered" evidence="9">
    <location>
        <begin position="1091"/>
        <end position="1124"/>
    </location>
</feature>
<keyword evidence="3" id="KW-0344">Guanine-nucleotide releasing factor</keyword>
<evidence type="ECO:0000256" key="1">
    <source>
        <dbReference type="ARBA" id="ARBA00004245"/>
    </source>
</evidence>
<keyword evidence="6" id="KW-0862">Zinc</keyword>
<organism evidence="13 14">
    <name type="scientific">Entomortierella chlamydospora</name>
    <dbReference type="NCBI Taxonomy" id="101097"/>
    <lineage>
        <taxon>Eukaryota</taxon>
        <taxon>Fungi</taxon>
        <taxon>Fungi incertae sedis</taxon>
        <taxon>Mucoromycota</taxon>
        <taxon>Mortierellomycotina</taxon>
        <taxon>Mortierellomycetes</taxon>
        <taxon>Mortierellales</taxon>
        <taxon>Mortierellaceae</taxon>
        <taxon>Entomortierella</taxon>
    </lineage>
</organism>
<evidence type="ECO:0000259" key="10">
    <source>
        <dbReference type="PROSITE" id="PS50003"/>
    </source>
</evidence>
<dbReference type="SUPFAM" id="SSF48065">
    <property type="entry name" value="DBL homology domain (DH-domain)"/>
    <property type="match status" value="1"/>
</dbReference>
<evidence type="ECO:0000256" key="7">
    <source>
        <dbReference type="ARBA" id="ARBA00023212"/>
    </source>
</evidence>
<feature type="domain" description="PH" evidence="10">
    <location>
        <begin position="755"/>
        <end position="853"/>
    </location>
</feature>
<reference evidence="13" key="1">
    <citation type="journal article" date="2020" name="Fungal Divers.">
        <title>Resolving the Mortierellaceae phylogeny through synthesis of multi-gene phylogenetics and phylogenomics.</title>
        <authorList>
            <person name="Vandepol N."/>
            <person name="Liber J."/>
            <person name="Desiro A."/>
            <person name="Na H."/>
            <person name="Kennedy M."/>
            <person name="Barry K."/>
            <person name="Grigoriev I.V."/>
            <person name="Miller A.N."/>
            <person name="O'Donnell K."/>
            <person name="Stajich J.E."/>
            <person name="Bonito G."/>
        </authorList>
    </citation>
    <scope>NUCLEOTIDE SEQUENCE</scope>
    <source>
        <strain evidence="13">NRRL 2769</strain>
    </source>
</reference>
<sequence length="1313" mass="142435">MSNKGAQTIVADPQDMLNGTLPGPRIDASPSIAASTTTTTTTSSSHPPPVHCRPYNIQRRIRQNNGHANGRGNHSPSIRQSWLFPTNRASPSTASETTSVIARSQRPPSVRIEAPSSTSSSATAQSVPPVVTMNHKERRIFSGSARTRLHNIDRMSKMLLNPNAPAPNLLDGPQGFPNPTAPRRARLSLQPAVPVTETLPSSVMATNPSNLPQRTLSTSTTPHTPSSNNYPRHIIVPSTSHHNIEDQLDNGTTDPLSSSLPSSSGFAPGVDTLYNSEYTTTSNSEKSNKHSSMPLPRPGWRLYDLPDHEEPELQHGQGDGSCNNGEERNNFQYSTSNASSTTNLDNHPYAYHAHTRQDSTSTCYTATPNASALDLSSGSGAADPSSMYSPESNLGQAQSPGSFALLPPLPKIVKNTKSPLALRRSSTISSAISSSPSSMFINKGSYVDGLIILQTCFYEPLNAPYATGSNPGMNTATSANLVGGNTTFGSGTGAASLSPHYASSTMGSNSTLSASAAPLLSKKSVGMIFSNFSEILQINIELLTQLENRICGSTLSTGWESDVEEVDEEGCHQGDEGQGSPSTQQADEQKPKQVWVTVGGQGGEQEELLVLDMDWCVGDIFIEIAPFLKMYSNYVKAFESALTHVNECMKSSDRFTEFLKTTARRPECKNLDFQAYFMLPIQRIPRYKLLLESLLRHTPSNHPDHRKLQIAFESMEQTAGFVNETIRQHEMFGEMINLQSKITGMSEPLVVPGRVLLKRGRVWKVCRRNIQLREIILLSDCILWTSPSMNPLEDTLTFHRKVGLENCTVIGAEDPDPTKNAFQIMSSEKSSQVFVDTAKEKEDWIAAIRIATQEYFSAKRTLKPTPTPLENLTSITTGFGLLRRETVLRSPTFGNDSRANTFSIPMCIDPEVAGDGIGTLPSLDNRYQSEKRQQQPLRVVENYNAPVWVPDHSATRCMICTEEFGTFFRRRHHCRVCGKVVCHSCSSRTILIKGTTSEKLGRACDDCFDAMPPEEVNMIDSGISTTGSPESSPVGQQHQQPRGANSNHERHASSQSLDGIMIRSEDYSQESNPSGGATGMVRGFVEAGLSRMKSRSNQPVNQDSNTNDTNPKENTRGSNRNSIDYQNAAHVKECGLCKTEFSMFKWRAEREAKARGIDISAEDAIASLALQNGSSETQDGLAAPGIPQGASESAAEAGTNDGAARPAAAPRSQSFNSDTNNNNNGGYGSFGNGWQRIRGNTDSGHGQAEKLCDPCYLGLSADQIKVLESGGGWQYYQATLGKHHAPGLAAALALSNMSLDDDDGNGNGQQTED</sequence>
<dbReference type="SMART" id="SM00064">
    <property type="entry name" value="FYVE"/>
    <property type="match status" value="1"/>
</dbReference>
<dbReference type="Pfam" id="PF00621">
    <property type="entry name" value="RhoGEF"/>
    <property type="match status" value="1"/>
</dbReference>
<feature type="compositionally biased region" description="Low complexity" evidence="9">
    <location>
        <begin position="217"/>
        <end position="227"/>
    </location>
</feature>
<feature type="region of interest" description="Disordered" evidence="9">
    <location>
        <begin position="560"/>
        <end position="592"/>
    </location>
</feature>
<evidence type="ECO:0000256" key="3">
    <source>
        <dbReference type="ARBA" id="ARBA00022658"/>
    </source>
</evidence>
<name>A0A9P6MZF6_9FUNG</name>
<keyword evidence="2" id="KW-0963">Cytoplasm</keyword>
<keyword evidence="14" id="KW-1185">Reference proteome</keyword>
<comment type="subcellular location">
    <subcellularLocation>
        <location evidence="1">Cytoplasm</location>
        <location evidence="1">Cytoskeleton</location>
    </subcellularLocation>
</comment>
<comment type="caution">
    <text evidence="13">The sequence shown here is derived from an EMBL/GenBank/DDBJ whole genome shotgun (WGS) entry which is preliminary data.</text>
</comment>
<dbReference type="PROSITE" id="PS50178">
    <property type="entry name" value="ZF_FYVE"/>
    <property type="match status" value="1"/>
</dbReference>
<evidence type="ECO:0000256" key="9">
    <source>
        <dbReference type="SAM" id="MobiDB-lite"/>
    </source>
</evidence>
<dbReference type="SMART" id="SM00233">
    <property type="entry name" value="PH"/>
    <property type="match status" value="1"/>
</dbReference>
<dbReference type="Gene3D" id="3.30.40.10">
    <property type="entry name" value="Zinc/RING finger domain, C3HC4 (zinc finger)"/>
    <property type="match status" value="1"/>
</dbReference>
<dbReference type="PANTHER" id="PTHR12673:SF159">
    <property type="entry name" value="LD03170P"/>
    <property type="match status" value="1"/>
</dbReference>
<feature type="domain" description="DH" evidence="11">
    <location>
        <begin position="438"/>
        <end position="725"/>
    </location>
</feature>
<feature type="compositionally biased region" description="Polar residues" evidence="9">
    <location>
        <begin position="320"/>
        <end position="345"/>
    </location>
</feature>
<feature type="compositionally biased region" description="Low complexity" evidence="9">
    <location>
        <begin position="35"/>
        <end position="45"/>
    </location>
</feature>
<feature type="compositionally biased region" description="Polar residues" evidence="9">
    <location>
        <begin position="1022"/>
        <end position="1046"/>
    </location>
</feature>
<keyword evidence="5 8" id="KW-0863">Zinc-finger</keyword>
<dbReference type="InterPro" id="IPR051092">
    <property type="entry name" value="FYVE_RhoGEF_PH"/>
</dbReference>
<dbReference type="InterPro" id="IPR011011">
    <property type="entry name" value="Znf_FYVE_PHD"/>
</dbReference>
<feature type="compositionally biased region" description="Low complexity" evidence="9">
    <location>
        <begin position="114"/>
        <end position="127"/>
    </location>
</feature>
<feature type="compositionally biased region" description="Basic and acidic residues" evidence="9">
    <location>
        <begin position="304"/>
        <end position="313"/>
    </location>
</feature>
<feature type="compositionally biased region" description="Polar residues" evidence="9">
    <location>
        <begin position="63"/>
        <end position="102"/>
    </location>
</feature>
<feature type="compositionally biased region" description="Polar residues" evidence="9">
    <location>
        <begin position="198"/>
        <end position="216"/>
    </location>
</feature>
<feature type="compositionally biased region" description="Polar residues" evidence="9">
    <location>
        <begin position="273"/>
        <end position="285"/>
    </location>
</feature>
<dbReference type="InterPro" id="IPR035899">
    <property type="entry name" value="DBL_dom_sf"/>
</dbReference>
<evidence type="ECO:0000256" key="2">
    <source>
        <dbReference type="ARBA" id="ARBA00022490"/>
    </source>
</evidence>
<dbReference type="InterPro" id="IPR013083">
    <property type="entry name" value="Znf_RING/FYVE/PHD"/>
</dbReference>
<feature type="region of interest" description="Disordered" evidence="9">
    <location>
        <begin position="198"/>
        <end position="347"/>
    </location>
</feature>
<evidence type="ECO:0000256" key="4">
    <source>
        <dbReference type="ARBA" id="ARBA00022723"/>
    </source>
</evidence>
<accession>A0A9P6MZF6</accession>
<dbReference type="GO" id="GO:0005856">
    <property type="term" value="C:cytoskeleton"/>
    <property type="evidence" value="ECO:0007669"/>
    <property type="project" value="UniProtKB-SubCell"/>
</dbReference>
<dbReference type="PROSITE" id="PS50010">
    <property type="entry name" value="DH_2"/>
    <property type="match status" value="1"/>
</dbReference>
<feature type="compositionally biased region" description="Low complexity" evidence="9">
    <location>
        <begin position="255"/>
        <end position="264"/>
    </location>
</feature>
<evidence type="ECO:0000256" key="8">
    <source>
        <dbReference type="PROSITE-ProRule" id="PRU00091"/>
    </source>
</evidence>
<dbReference type="InterPro" id="IPR001849">
    <property type="entry name" value="PH_domain"/>
</dbReference>
<dbReference type="PROSITE" id="PS50003">
    <property type="entry name" value="PH_DOMAIN"/>
    <property type="match status" value="1"/>
</dbReference>
<dbReference type="InterPro" id="IPR000306">
    <property type="entry name" value="Znf_FYVE"/>
</dbReference>
<dbReference type="GO" id="GO:0005737">
    <property type="term" value="C:cytoplasm"/>
    <property type="evidence" value="ECO:0007669"/>
    <property type="project" value="TreeGrafter"/>
</dbReference>
<dbReference type="PANTHER" id="PTHR12673">
    <property type="entry name" value="FACIOGENITAL DYSPLASIA PROTEIN"/>
    <property type="match status" value="1"/>
</dbReference>
<proteinExistence type="predicted"/>
<evidence type="ECO:0000313" key="13">
    <source>
        <dbReference type="EMBL" id="KAG0018913.1"/>
    </source>
</evidence>
<dbReference type="Gene3D" id="1.20.900.10">
    <property type="entry name" value="Dbl homology (DH) domain"/>
    <property type="match status" value="1"/>
</dbReference>
<evidence type="ECO:0000259" key="12">
    <source>
        <dbReference type="PROSITE" id="PS50178"/>
    </source>
</evidence>
<dbReference type="InterPro" id="IPR017455">
    <property type="entry name" value="Znf_FYVE-rel"/>
</dbReference>
<keyword evidence="7" id="KW-0206">Cytoskeleton</keyword>
<feature type="compositionally biased region" description="Polar residues" evidence="9">
    <location>
        <begin position="386"/>
        <end position="399"/>
    </location>
</feature>
<gene>
    <name evidence="13" type="ORF">BGZ80_006565</name>
</gene>
<feature type="region of interest" description="Disordered" evidence="9">
    <location>
        <begin position="1017"/>
        <end position="1055"/>
    </location>
</feature>
<dbReference type="Proteomes" id="UP000703661">
    <property type="component" value="Unassembled WGS sequence"/>
</dbReference>
<feature type="compositionally biased region" description="Polar residues" evidence="9">
    <location>
        <begin position="1095"/>
        <end position="1109"/>
    </location>
</feature>
<feature type="region of interest" description="Disordered" evidence="9">
    <location>
        <begin position="1"/>
        <end position="127"/>
    </location>
</feature>
<dbReference type="SMART" id="SM00325">
    <property type="entry name" value="RhoGEF"/>
    <property type="match status" value="1"/>
</dbReference>
<evidence type="ECO:0000256" key="6">
    <source>
        <dbReference type="ARBA" id="ARBA00022833"/>
    </source>
</evidence>
<protein>
    <submittedName>
        <fullName evidence="13">Uncharacterized protein</fullName>
    </submittedName>
</protein>
<dbReference type="GO" id="GO:0008270">
    <property type="term" value="F:zinc ion binding"/>
    <property type="evidence" value="ECO:0007669"/>
    <property type="project" value="UniProtKB-KW"/>
</dbReference>
<evidence type="ECO:0000259" key="11">
    <source>
        <dbReference type="PROSITE" id="PS50010"/>
    </source>
</evidence>
<dbReference type="SUPFAM" id="SSF50729">
    <property type="entry name" value="PH domain-like"/>
    <property type="match status" value="1"/>
</dbReference>
<dbReference type="CDD" id="cd00160">
    <property type="entry name" value="RhoGEF"/>
    <property type="match status" value="1"/>
</dbReference>
<dbReference type="EMBL" id="JAAAID010000325">
    <property type="protein sequence ID" value="KAG0018913.1"/>
    <property type="molecule type" value="Genomic_DNA"/>
</dbReference>
<dbReference type="InterPro" id="IPR000219">
    <property type="entry name" value="DH_dom"/>
</dbReference>
<feature type="domain" description="FYVE-type" evidence="12">
    <location>
        <begin position="951"/>
        <end position="1012"/>
    </location>
</feature>